<feature type="transmembrane region" description="Helical" evidence="2">
    <location>
        <begin position="390"/>
        <end position="413"/>
    </location>
</feature>
<feature type="signal peptide" evidence="3">
    <location>
        <begin position="1"/>
        <end position="25"/>
    </location>
</feature>
<feature type="transmembrane region" description="Helical" evidence="2">
    <location>
        <begin position="489"/>
        <end position="510"/>
    </location>
</feature>
<reference evidence="4 5" key="1">
    <citation type="submission" date="2022-12" db="EMBL/GenBank/DDBJ databases">
        <title>Microbacterium terricola strain KV-448 chromosome, complete genome.</title>
        <authorList>
            <person name="Oshima T."/>
            <person name="Moriya T."/>
            <person name="Bessho Y."/>
        </authorList>
    </citation>
    <scope>NUCLEOTIDE SEQUENCE [LARGE SCALE GENOMIC DNA]</scope>
    <source>
        <strain evidence="4 5">KV-448</strain>
    </source>
</reference>
<feature type="transmembrane region" description="Helical" evidence="2">
    <location>
        <begin position="337"/>
        <end position="356"/>
    </location>
</feature>
<keyword evidence="3" id="KW-0732">Signal</keyword>
<evidence type="ECO:0000256" key="1">
    <source>
        <dbReference type="SAM" id="MobiDB-lite"/>
    </source>
</evidence>
<dbReference type="RefSeq" id="WP_263795651.1">
    <property type="nucleotide sequence ID" value="NZ_AP027141.1"/>
</dbReference>
<feature type="transmembrane region" description="Helical" evidence="2">
    <location>
        <begin position="273"/>
        <end position="290"/>
    </location>
</feature>
<keyword evidence="2" id="KW-0812">Transmembrane</keyword>
<keyword evidence="2" id="KW-1133">Transmembrane helix</keyword>
<accession>A0ABM8DY17</accession>
<feature type="transmembrane region" description="Helical" evidence="2">
    <location>
        <begin position="210"/>
        <end position="231"/>
    </location>
</feature>
<dbReference type="Proteomes" id="UP001317779">
    <property type="component" value="Chromosome"/>
</dbReference>
<evidence type="ECO:0000313" key="5">
    <source>
        <dbReference type="Proteomes" id="UP001317779"/>
    </source>
</evidence>
<keyword evidence="5" id="KW-1185">Reference proteome</keyword>
<dbReference type="EMBL" id="AP027141">
    <property type="protein sequence ID" value="BDV30479.1"/>
    <property type="molecule type" value="Genomic_DNA"/>
</dbReference>
<evidence type="ECO:0000256" key="2">
    <source>
        <dbReference type="SAM" id="Phobius"/>
    </source>
</evidence>
<evidence type="ECO:0000313" key="4">
    <source>
        <dbReference type="EMBL" id="BDV30479.1"/>
    </source>
</evidence>
<organism evidence="4 5">
    <name type="scientific">Microbacterium terricola</name>
    <dbReference type="NCBI Taxonomy" id="344163"/>
    <lineage>
        <taxon>Bacteria</taxon>
        <taxon>Bacillati</taxon>
        <taxon>Actinomycetota</taxon>
        <taxon>Actinomycetes</taxon>
        <taxon>Micrococcales</taxon>
        <taxon>Microbacteriaceae</taxon>
        <taxon>Microbacterium</taxon>
    </lineage>
</organism>
<proteinExistence type="predicted"/>
<feature type="compositionally biased region" description="Basic and acidic residues" evidence="1">
    <location>
        <begin position="518"/>
        <end position="535"/>
    </location>
</feature>
<name>A0ABM8DY17_9MICO</name>
<feature type="transmembrane region" description="Helical" evidence="2">
    <location>
        <begin position="362"/>
        <end position="378"/>
    </location>
</feature>
<feature type="transmembrane region" description="Helical" evidence="2">
    <location>
        <begin position="458"/>
        <end position="477"/>
    </location>
</feature>
<protein>
    <submittedName>
        <fullName evidence="4">Uncharacterized protein</fullName>
    </submittedName>
</protein>
<gene>
    <name evidence="4" type="ORF">Microterr_11390</name>
</gene>
<sequence>MRAARWAVALVVAAAICGAAPAAHAADDADDTDVAAPGTAVYAVEVTDISVGPDGDGEPRSTSGEVRIACVGTVCAVVAAPGPGVLAGTALASGALSGETSSDGAGSACTQGRGEREIVVSASDTGFEAHLTQSPLDWEECPDGTDAYGHGRDITWTGALVAADACVFDEQGCLDGAVTASRLWSGDPAAPSVLSGLATPATAGTAPVQLGLAALLAIVLVLLVAFPTALLNSAAEQGSGRLAGWWAGRRARTSGPVEEDTGLPRPRAWLHSWWWAGAGVLAAGIISAFVDPQFGLNPGSARVILSILASFALDVVMGWVVVVMVMRRAVPGATHTFDFQPLTLLIVVLAVVFTRITGFEPGIVFGLVAGVAFGALAGRAQEARVALTSLGYAFVVALVAWVLYGMLGGGAASGESFWGTFTVELLSAAAIGGMAALPIALFPVRGLPGAAVFAWNRWVWGACYLLGLFAFFVVLMPMPFSWAEVSLNLSAWIGLYVVYLVGALLLWLLIARPWDRTADEGERTDGGDAPERVDATDAEVSQSDPDAVASVAVDRVEG</sequence>
<feature type="transmembrane region" description="Helical" evidence="2">
    <location>
        <begin position="425"/>
        <end position="446"/>
    </location>
</feature>
<keyword evidence="2" id="KW-0472">Membrane</keyword>
<feature type="transmembrane region" description="Helical" evidence="2">
    <location>
        <begin position="302"/>
        <end position="325"/>
    </location>
</feature>
<feature type="chain" id="PRO_5046576165" evidence="3">
    <location>
        <begin position="26"/>
        <end position="558"/>
    </location>
</feature>
<evidence type="ECO:0000256" key="3">
    <source>
        <dbReference type="SAM" id="SignalP"/>
    </source>
</evidence>
<feature type="region of interest" description="Disordered" evidence="1">
    <location>
        <begin position="518"/>
        <end position="558"/>
    </location>
</feature>